<dbReference type="Proteomes" id="UP000194161">
    <property type="component" value="Chromosome"/>
</dbReference>
<name>A0A1W6ZD85_9BORD</name>
<keyword evidence="3 7" id="KW-0812">Transmembrane</keyword>
<evidence type="ECO:0000256" key="3">
    <source>
        <dbReference type="ARBA" id="ARBA00022692"/>
    </source>
</evidence>
<evidence type="ECO:0000256" key="1">
    <source>
        <dbReference type="ARBA" id="ARBA00004651"/>
    </source>
</evidence>
<proteinExistence type="predicted"/>
<protein>
    <recommendedName>
        <fullName evidence="10">MFS transporter</fullName>
    </recommendedName>
</protein>
<feature type="transmembrane region" description="Helical" evidence="7">
    <location>
        <begin position="43"/>
        <end position="64"/>
    </location>
</feature>
<dbReference type="InterPro" id="IPR050189">
    <property type="entry name" value="MFS_Efflux_Transporters"/>
</dbReference>
<sequence>MAAVRGRHGGGERCRSVGGRRGQARGRRAGHGGPGANAMSGRLNLVAAAFALTALSYGLARFAYGLLLPDIRAELSLSATAAGWVAGSAFAAYCFGIVFAIMGAARLGERGLTVAAGLAATCSLALVSMAASGLGLGLAIALGGLSTGLTSPPLATAVSRWLDGTARPKANGAINAGTAAGIMFSGISVMAFAGQWRGLYGGFAAIGAAVTAWLWVAMPKGSGHRMGERLSARGMARAGAAGLCASAFLMGAASTAIWTFGANLMREELGMQDGAIALGWIVLGAAGLAGMGTGLLSARYGIGTVHRAAVFAMALAIAGLAAAPLAPMLAYAVMGLFGVAYIVSSGAFLLWGIRIYSDRPDMGLGLPFLMIALGQTAGAPLFGAIWDMAGSAAALLVLAALMAGAACWTESAGPALADSGATPPRDGIGPDRPVATATRQPAGEPRRR</sequence>
<feature type="transmembrane region" description="Helical" evidence="7">
    <location>
        <begin position="392"/>
        <end position="409"/>
    </location>
</feature>
<evidence type="ECO:0000256" key="7">
    <source>
        <dbReference type="SAM" id="Phobius"/>
    </source>
</evidence>
<organism evidence="8 9">
    <name type="scientific">Bordetella genomosp. 13</name>
    <dbReference type="NCBI Taxonomy" id="463040"/>
    <lineage>
        <taxon>Bacteria</taxon>
        <taxon>Pseudomonadati</taxon>
        <taxon>Pseudomonadota</taxon>
        <taxon>Betaproteobacteria</taxon>
        <taxon>Burkholderiales</taxon>
        <taxon>Alcaligenaceae</taxon>
        <taxon>Bordetella</taxon>
    </lineage>
</organism>
<feature type="transmembrane region" description="Helical" evidence="7">
    <location>
        <begin position="332"/>
        <end position="352"/>
    </location>
</feature>
<dbReference type="KEGG" id="bgm:CAL15_13710"/>
<dbReference type="GO" id="GO:0022857">
    <property type="term" value="F:transmembrane transporter activity"/>
    <property type="evidence" value="ECO:0007669"/>
    <property type="project" value="InterPro"/>
</dbReference>
<reference evidence="8 9" key="1">
    <citation type="submission" date="2017-05" db="EMBL/GenBank/DDBJ databases">
        <title>Complete and WGS of Bordetella genogroups.</title>
        <authorList>
            <person name="Spilker T."/>
            <person name="LiPuma J."/>
        </authorList>
    </citation>
    <scope>NUCLEOTIDE SEQUENCE [LARGE SCALE GENOMIC DNA]</scope>
    <source>
        <strain evidence="8 9">AU7206</strain>
    </source>
</reference>
<feature type="transmembrane region" description="Helical" evidence="7">
    <location>
        <begin position="112"/>
        <end position="132"/>
    </location>
</feature>
<feature type="transmembrane region" description="Helical" evidence="7">
    <location>
        <begin position="199"/>
        <end position="217"/>
    </location>
</feature>
<keyword evidence="5 7" id="KW-0472">Membrane</keyword>
<keyword evidence="9" id="KW-1185">Reference proteome</keyword>
<gene>
    <name evidence="8" type="ORF">CAL15_13710</name>
</gene>
<dbReference type="STRING" id="463040.CAL15_13710"/>
<feature type="transmembrane region" description="Helical" evidence="7">
    <location>
        <begin position="308"/>
        <end position="326"/>
    </location>
</feature>
<keyword evidence="4 7" id="KW-1133">Transmembrane helix</keyword>
<dbReference type="InterPro" id="IPR036259">
    <property type="entry name" value="MFS_trans_sf"/>
</dbReference>
<dbReference type="GO" id="GO:0005886">
    <property type="term" value="C:plasma membrane"/>
    <property type="evidence" value="ECO:0007669"/>
    <property type="project" value="UniProtKB-SubCell"/>
</dbReference>
<evidence type="ECO:0000256" key="4">
    <source>
        <dbReference type="ARBA" id="ARBA00022989"/>
    </source>
</evidence>
<dbReference type="AlphaFoldDB" id="A0A1W6ZD85"/>
<dbReference type="Gene3D" id="1.20.1250.20">
    <property type="entry name" value="MFS general substrate transporter like domains"/>
    <property type="match status" value="1"/>
</dbReference>
<accession>A0A1W6ZD85</accession>
<feature type="transmembrane region" description="Helical" evidence="7">
    <location>
        <begin position="364"/>
        <end position="386"/>
    </location>
</feature>
<evidence type="ECO:0000313" key="8">
    <source>
        <dbReference type="EMBL" id="ARP95348.1"/>
    </source>
</evidence>
<feature type="transmembrane region" description="Helical" evidence="7">
    <location>
        <begin position="174"/>
        <end position="193"/>
    </location>
</feature>
<dbReference type="EMBL" id="CP021111">
    <property type="protein sequence ID" value="ARP95348.1"/>
    <property type="molecule type" value="Genomic_DNA"/>
</dbReference>
<dbReference type="PANTHER" id="PTHR43124">
    <property type="entry name" value="PURINE EFFLUX PUMP PBUE"/>
    <property type="match status" value="1"/>
</dbReference>
<feature type="transmembrane region" description="Helical" evidence="7">
    <location>
        <begin position="238"/>
        <end position="262"/>
    </location>
</feature>
<feature type="transmembrane region" description="Helical" evidence="7">
    <location>
        <begin position="84"/>
        <end position="105"/>
    </location>
</feature>
<evidence type="ECO:0000313" key="9">
    <source>
        <dbReference type="Proteomes" id="UP000194161"/>
    </source>
</evidence>
<evidence type="ECO:0000256" key="2">
    <source>
        <dbReference type="ARBA" id="ARBA00022475"/>
    </source>
</evidence>
<feature type="region of interest" description="Disordered" evidence="6">
    <location>
        <begin position="417"/>
        <end position="448"/>
    </location>
</feature>
<evidence type="ECO:0000256" key="6">
    <source>
        <dbReference type="SAM" id="MobiDB-lite"/>
    </source>
</evidence>
<feature type="region of interest" description="Disordered" evidence="6">
    <location>
        <begin position="1"/>
        <end position="35"/>
    </location>
</feature>
<feature type="transmembrane region" description="Helical" evidence="7">
    <location>
        <begin position="138"/>
        <end position="162"/>
    </location>
</feature>
<dbReference type="SUPFAM" id="SSF103473">
    <property type="entry name" value="MFS general substrate transporter"/>
    <property type="match status" value="1"/>
</dbReference>
<dbReference type="PANTHER" id="PTHR43124:SF3">
    <property type="entry name" value="CHLORAMPHENICOL EFFLUX PUMP RV0191"/>
    <property type="match status" value="1"/>
</dbReference>
<dbReference type="InterPro" id="IPR011701">
    <property type="entry name" value="MFS"/>
</dbReference>
<evidence type="ECO:0008006" key="10">
    <source>
        <dbReference type="Google" id="ProtNLM"/>
    </source>
</evidence>
<comment type="subcellular location">
    <subcellularLocation>
        <location evidence="1">Cell membrane</location>
        <topology evidence="1">Multi-pass membrane protein</topology>
    </subcellularLocation>
</comment>
<evidence type="ECO:0000256" key="5">
    <source>
        <dbReference type="ARBA" id="ARBA00023136"/>
    </source>
</evidence>
<dbReference type="Pfam" id="PF07690">
    <property type="entry name" value="MFS_1"/>
    <property type="match status" value="1"/>
</dbReference>
<keyword evidence="2" id="KW-1003">Cell membrane</keyword>
<feature type="transmembrane region" description="Helical" evidence="7">
    <location>
        <begin position="274"/>
        <end position="296"/>
    </location>
</feature>